<dbReference type="CDD" id="cd01650">
    <property type="entry name" value="RT_nLTR_like"/>
    <property type="match status" value="1"/>
</dbReference>
<dbReference type="EMBL" id="OIVN01001745">
    <property type="protein sequence ID" value="SPC97182.1"/>
    <property type="molecule type" value="Genomic_DNA"/>
</dbReference>
<protein>
    <recommendedName>
        <fullName evidence="2">CCHC-type domain-containing protein</fullName>
    </recommendedName>
</protein>
<reference evidence="3" key="1">
    <citation type="submission" date="2018-02" db="EMBL/GenBank/DDBJ databases">
        <authorList>
            <person name="Cohen D.B."/>
            <person name="Kent A.D."/>
        </authorList>
    </citation>
    <scope>NUCLEOTIDE SEQUENCE</scope>
</reference>
<dbReference type="GO" id="GO:0003676">
    <property type="term" value="F:nucleic acid binding"/>
    <property type="evidence" value="ECO:0007669"/>
    <property type="project" value="InterPro"/>
</dbReference>
<dbReference type="Gene3D" id="3.60.10.10">
    <property type="entry name" value="Endonuclease/exonuclease/phosphatase"/>
    <property type="match status" value="1"/>
</dbReference>
<dbReference type="PANTHER" id="PTHR33710:SF77">
    <property type="entry name" value="DNASE I-LIKE SUPERFAMILY PROTEIN"/>
    <property type="match status" value="1"/>
</dbReference>
<proteinExistence type="predicted"/>
<dbReference type="GO" id="GO:0003824">
    <property type="term" value="F:catalytic activity"/>
    <property type="evidence" value="ECO:0007669"/>
    <property type="project" value="InterPro"/>
</dbReference>
<dbReference type="Pfam" id="PF00078">
    <property type="entry name" value="RVT_1"/>
    <property type="match status" value="1"/>
</dbReference>
<evidence type="ECO:0000313" key="3">
    <source>
        <dbReference type="EMBL" id="SPC97182.1"/>
    </source>
</evidence>
<dbReference type="InterPro" id="IPR000477">
    <property type="entry name" value="RT_dom"/>
</dbReference>
<evidence type="ECO:0000259" key="2">
    <source>
        <dbReference type="PROSITE" id="PS50158"/>
    </source>
</evidence>
<dbReference type="Pfam" id="PF03372">
    <property type="entry name" value="Exo_endo_phos"/>
    <property type="match status" value="1"/>
</dbReference>
<gene>
    <name evidence="3" type="ORF">FSB_LOCUS25064</name>
</gene>
<dbReference type="InterPro" id="IPR005135">
    <property type="entry name" value="Endo/exonuclease/phosphatase"/>
</dbReference>
<feature type="domain" description="CCHC-type" evidence="2">
    <location>
        <begin position="19"/>
        <end position="33"/>
    </location>
</feature>
<organism evidence="3">
    <name type="scientific">Fagus sylvatica</name>
    <name type="common">Beechnut</name>
    <dbReference type="NCBI Taxonomy" id="28930"/>
    <lineage>
        <taxon>Eukaryota</taxon>
        <taxon>Viridiplantae</taxon>
        <taxon>Streptophyta</taxon>
        <taxon>Embryophyta</taxon>
        <taxon>Tracheophyta</taxon>
        <taxon>Spermatophyta</taxon>
        <taxon>Magnoliopsida</taxon>
        <taxon>eudicotyledons</taxon>
        <taxon>Gunneridae</taxon>
        <taxon>Pentapetalae</taxon>
        <taxon>rosids</taxon>
        <taxon>fabids</taxon>
        <taxon>Fagales</taxon>
        <taxon>Fagaceae</taxon>
        <taxon>Fagus</taxon>
    </lineage>
</organism>
<keyword evidence="1" id="KW-0479">Metal-binding</keyword>
<dbReference type="SUPFAM" id="SSF56219">
    <property type="entry name" value="DNase I-like"/>
    <property type="match status" value="1"/>
</dbReference>
<dbReference type="InterPro" id="IPR036691">
    <property type="entry name" value="Endo/exonu/phosph_ase_sf"/>
</dbReference>
<sequence length="788" mass="89235">MLWRNSRLAVIYEGVSLLCFHCGKIGHRRERCPIRALEESELPSANDQSSLVEEDKPKGFGLWMIVARRKRQTKPVGSLDHAEGPSAVQGHANAQQHGFGATDQLAGSSDAMRQIAPAVQEEDPPLLTDMVWMQEISPFWNFLTDTSRIDGIHCPLRVRCQPSRELRFVQFLEEVYCATLPEFKERKVLLSIPIQFNWVGNRKSLKLAQIAKCVPLFNLSDPLLGAAGGGVSRVSVYLRHEIGVNTLTWNCRGVLNPCFRKALLDTLHINNPEILILTETRLGGDRAAELARSFPFDGFLCTNTIRFARVKVRGFHSLWLISAIYGSPRRSECRILWENLKIIAGLNNLPWVMLGDFNDILLCEEKWGGNRPSNSRIREFRNCLNACNMIDLGFSSPKYTWSNCHDMNYLIMERLDKVLANPDWRILFPEASVTHLTRTHSDHCSVLLTLCPNIPCILPRPFRFKSIWFSHVDFPSIVEKAWATPALNLSITFAIFAGLVSAWNKTKFDANDVKKSLWSLKAFKAPGPDGLHPGFFQKCWPTVGDLVVNKAAFVPGRRGLDNVVIAQELIHSIHRKKGRMGQLILKLDLEKAYDRLEWDLHPGIRQGDPLSPYLFILCMEYLSLKILEACDNNSWKAIKASRTGPSFLHLFFTDDLLLCTKASSNCCHIITRILEDFCLQFGQKISLSKSKVFFSPNVNPILRHHLCGILGVSSTHNLGKYLGFPLRSNGRSTRDFDFVVEKVQAKLSSWKAKLLSPTEISFGIPLMKGRKCIWLVGTKFVDLEIWEV</sequence>
<dbReference type="SUPFAM" id="SSF56672">
    <property type="entry name" value="DNA/RNA polymerases"/>
    <property type="match status" value="1"/>
</dbReference>
<keyword evidence="1" id="KW-0862">Zinc</keyword>
<dbReference type="PROSITE" id="PS50158">
    <property type="entry name" value="ZF_CCHC"/>
    <property type="match status" value="1"/>
</dbReference>
<dbReference type="GO" id="GO:0008270">
    <property type="term" value="F:zinc ion binding"/>
    <property type="evidence" value="ECO:0007669"/>
    <property type="project" value="UniProtKB-KW"/>
</dbReference>
<name>A0A2N9GC57_FAGSY</name>
<keyword evidence="1" id="KW-0863">Zinc-finger</keyword>
<evidence type="ECO:0000256" key="1">
    <source>
        <dbReference type="PROSITE-ProRule" id="PRU00047"/>
    </source>
</evidence>
<dbReference type="InterPro" id="IPR001878">
    <property type="entry name" value="Znf_CCHC"/>
</dbReference>
<dbReference type="PANTHER" id="PTHR33710">
    <property type="entry name" value="BNAC02G09200D PROTEIN"/>
    <property type="match status" value="1"/>
</dbReference>
<dbReference type="InterPro" id="IPR043502">
    <property type="entry name" value="DNA/RNA_pol_sf"/>
</dbReference>
<dbReference type="AlphaFoldDB" id="A0A2N9GC57"/>
<accession>A0A2N9GC57</accession>